<keyword evidence="2" id="KW-1185">Reference proteome</keyword>
<evidence type="ECO:0000313" key="1">
    <source>
        <dbReference type="EMBL" id="KAI6087675.1"/>
    </source>
</evidence>
<name>A0ACC0D4M7_9PEZI</name>
<proteinExistence type="predicted"/>
<evidence type="ECO:0000313" key="2">
    <source>
        <dbReference type="Proteomes" id="UP001497680"/>
    </source>
</evidence>
<organism evidence="1 2">
    <name type="scientific">Hypoxylon rubiginosum</name>
    <dbReference type="NCBI Taxonomy" id="110542"/>
    <lineage>
        <taxon>Eukaryota</taxon>
        <taxon>Fungi</taxon>
        <taxon>Dikarya</taxon>
        <taxon>Ascomycota</taxon>
        <taxon>Pezizomycotina</taxon>
        <taxon>Sordariomycetes</taxon>
        <taxon>Xylariomycetidae</taxon>
        <taxon>Xylariales</taxon>
        <taxon>Hypoxylaceae</taxon>
        <taxon>Hypoxylon</taxon>
    </lineage>
</organism>
<dbReference type="Proteomes" id="UP001497680">
    <property type="component" value="Unassembled WGS sequence"/>
</dbReference>
<gene>
    <name evidence="1" type="ORF">F4821DRAFT_277600</name>
</gene>
<dbReference type="EMBL" id="MU394306">
    <property type="protein sequence ID" value="KAI6087675.1"/>
    <property type="molecule type" value="Genomic_DNA"/>
</dbReference>
<sequence>MDTDIIPVSGVDELDKHLDDLLADPTLLPTPKLFDDVELQLTDANIPPLIPRLLPKITEILKQYQNDPAIICSLAVKLLGPVNFTQVLSLASEEALIQALRSPAPSANILAMTVLEKAARSPGDAAILAMMNQLITNFLAQWLSAPQVEVGEKGSRVLSDLLDVDCDTRPPDGVSVNGMEITVRKAPGQGLMWRRVFHDRDVYDLILSLCSIHGPLSTQQRSLAQGRLLRALPRLAALNFRAVTWTDFSDLNQRYGNFSGNGGLLHFAALHMIDKEDMLMHLSVIDFFEALLSIQRITPFSSYKIDTLKGLVKEATAQDNALKAALLSLHERTVPEEAEDLGRFIQDILNS</sequence>
<protein>
    <submittedName>
        <fullName evidence="1">Uncharacterized protein</fullName>
    </submittedName>
</protein>
<reference evidence="1 2" key="1">
    <citation type="journal article" date="2022" name="New Phytol.">
        <title>Ecological generalism drives hyperdiversity of secondary metabolite gene clusters in xylarialean endophytes.</title>
        <authorList>
            <person name="Franco M.E.E."/>
            <person name="Wisecaver J.H."/>
            <person name="Arnold A.E."/>
            <person name="Ju Y.M."/>
            <person name="Slot J.C."/>
            <person name="Ahrendt S."/>
            <person name="Moore L.P."/>
            <person name="Eastman K.E."/>
            <person name="Scott K."/>
            <person name="Konkel Z."/>
            <person name="Mondo S.J."/>
            <person name="Kuo A."/>
            <person name="Hayes R.D."/>
            <person name="Haridas S."/>
            <person name="Andreopoulos B."/>
            <person name="Riley R."/>
            <person name="LaButti K."/>
            <person name="Pangilinan J."/>
            <person name="Lipzen A."/>
            <person name="Amirebrahimi M."/>
            <person name="Yan J."/>
            <person name="Adam C."/>
            <person name="Keymanesh K."/>
            <person name="Ng V."/>
            <person name="Louie K."/>
            <person name="Northen T."/>
            <person name="Drula E."/>
            <person name="Henrissat B."/>
            <person name="Hsieh H.M."/>
            <person name="Youens-Clark K."/>
            <person name="Lutzoni F."/>
            <person name="Miadlikowska J."/>
            <person name="Eastwood D.C."/>
            <person name="Hamelin R.C."/>
            <person name="Grigoriev I.V."/>
            <person name="U'Ren J.M."/>
        </authorList>
    </citation>
    <scope>NUCLEOTIDE SEQUENCE [LARGE SCALE GENOMIC DNA]</scope>
    <source>
        <strain evidence="1 2">ER1909</strain>
    </source>
</reference>
<comment type="caution">
    <text evidence="1">The sequence shown here is derived from an EMBL/GenBank/DDBJ whole genome shotgun (WGS) entry which is preliminary data.</text>
</comment>
<accession>A0ACC0D4M7</accession>